<dbReference type="PANTHER" id="PTHR43205">
    <property type="entry name" value="PROSTAGLANDIN REDUCTASE"/>
    <property type="match status" value="1"/>
</dbReference>
<proteinExistence type="predicted"/>
<dbReference type="SMART" id="SM00829">
    <property type="entry name" value="PKS_ER"/>
    <property type="match status" value="1"/>
</dbReference>
<name>A0A9P6TZ89_9FUNG</name>
<keyword evidence="4" id="KW-1185">Reference proteome</keyword>
<dbReference type="InterPro" id="IPR011032">
    <property type="entry name" value="GroES-like_sf"/>
</dbReference>
<dbReference type="GO" id="GO:0016628">
    <property type="term" value="F:oxidoreductase activity, acting on the CH-CH group of donors, NAD or NADP as acceptor"/>
    <property type="evidence" value="ECO:0007669"/>
    <property type="project" value="InterPro"/>
</dbReference>
<accession>A0A9P6TZ89</accession>
<dbReference type="FunFam" id="3.40.50.720:FF:000121">
    <property type="entry name" value="Prostaglandin reductase 2"/>
    <property type="match status" value="1"/>
</dbReference>
<dbReference type="AlphaFoldDB" id="A0A9P6TZ89"/>
<dbReference type="SUPFAM" id="SSF50129">
    <property type="entry name" value="GroES-like"/>
    <property type="match status" value="1"/>
</dbReference>
<dbReference type="Pfam" id="PF00107">
    <property type="entry name" value="ADH_zinc_N"/>
    <property type="match status" value="1"/>
</dbReference>
<evidence type="ECO:0000256" key="1">
    <source>
        <dbReference type="ARBA" id="ARBA00023002"/>
    </source>
</evidence>
<dbReference type="Gene3D" id="3.90.180.10">
    <property type="entry name" value="Medium-chain alcohol dehydrogenases, catalytic domain"/>
    <property type="match status" value="1"/>
</dbReference>
<dbReference type="InterPro" id="IPR041694">
    <property type="entry name" value="ADH_N_2"/>
</dbReference>
<dbReference type="InterPro" id="IPR013149">
    <property type="entry name" value="ADH-like_C"/>
</dbReference>
<dbReference type="SUPFAM" id="SSF51735">
    <property type="entry name" value="NAD(P)-binding Rossmann-fold domains"/>
    <property type="match status" value="1"/>
</dbReference>
<keyword evidence="1" id="KW-0560">Oxidoreductase</keyword>
<dbReference type="CDD" id="cd05288">
    <property type="entry name" value="PGDH"/>
    <property type="match status" value="1"/>
</dbReference>
<feature type="domain" description="Enoyl reductase (ER)" evidence="2">
    <location>
        <begin position="19"/>
        <end position="337"/>
    </location>
</feature>
<reference evidence="3" key="1">
    <citation type="journal article" date="2020" name="Fungal Divers.">
        <title>Resolving the Mortierellaceae phylogeny through synthesis of multi-gene phylogenetics and phylogenomics.</title>
        <authorList>
            <person name="Vandepol N."/>
            <person name="Liber J."/>
            <person name="Desiro A."/>
            <person name="Na H."/>
            <person name="Kennedy M."/>
            <person name="Barry K."/>
            <person name="Grigoriev I.V."/>
            <person name="Miller A.N."/>
            <person name="O'Donnell K."/>
            <person name="Stajich J.E."/>
            <person name="Bonito G."/>
        </authorList>
    </citation>
    <scope>NUCLEOTIDE SEQUENCE</scope>
    <source>
        <strain evidence="3">BC1065</strain>
    </source>
</reference>
<dbReference type="InterPro" id="IPR020843">
    <property type="entry name" value="ER"/>
</dbReference>
<evidence type="ECO:0000259" key="2">
    <source>
        <dbReference type="SMART" id="SM00829"/>
    </source>
</evidence>
<dbReference type="Gene3D" id="3.40.50.720">
    <property type="entry name" value="NAD(P)-binding Rossmann-like Domain"/>
    <property type="match status" value="1"/>
</dbReference>
<protein>
    <recommendedName>
        <fullName evidence="2">Enoyl reductase (ER) domain-containing protein</fullName>
    </recommendedName>
</protein>
<dbReference type="OrthoDB" id="809632at2759"/>
<comment type="caution">
    <text evidence="3">The sequence shown here is derived from an EMBL/GenBank/DDBJ whole genome shotgun (WGS) entry which is preliminary data.</text>
</comment>
<evidence type="ECO:0000313" key="4">
    <source>
        <dbReference type="Proteomes" id="UP000807716"/>
    </source>
</evidence>
<evidence type="ECO:0000313" key="3">
    <source>
        <dbReference type="EMBL" id="KAG0252381.1"/>
    </source>
</evidence>
<dbReference type="InterPro" id="IPR045010">
    <property type="entry name" value="MDR_fam"/>
</dbReference>
<gene>
    <name evidence="3" type="ORF">DFQ27_008100</name>
</gene>
<dbReference type="EMBL" id="JAAAJB010000668">
    <property type="protein sequence ID" value="KAG0252381.1"/>
    <property type="molecule type" value="Genomic_DNA"/>
</dbReference>
<dbReference type="InterPro" id="IPR036291">
    <property type="entry name" value="NAD(P)-bd_dom_sf"/>
</dbReference>
<sequence>MAPSQYTNKRVLISQIPEGVSPSTSHFRTVSLVQDKPELKDGEVFIKNLTFSLDPYIRYDFPKGVSESPVVGHAIAEVLESKNARFPVGSHVFSSAAWEQYTHVHEPEFINDLMLLPEAPAKVPIAAFNGILGIPGYTAWDALRANGDLKAGETIYVSSAAGTLGQLVGQLAKRKGLRVIGSAGSQAKLDFLKNELGYDEVFNYKTEDKRAALTRLVGEKGLDIFFDVVFDDTVEVALDLLNPHGRILFVGLLSGHQNQAPPAPKNLINILFKQLKYVGYLVFERYENLDQFWEEVTPLVASGAIQYRDNTLEGGVESLAGYYVKMLNGEYTGKVSVNLV</sequence>
<organism evidence="3 4">
    <name type="scientific">Actinomortierella ambigua</name>
    <dbReference type="NCBI Taxonomy" id="1343610"/>
    <lineage>
        <taxon>Eukaryota</taxon>
        <taxon>Fungi</taxon>
        <taxon>Fungi incertae sedis</taxon>
        <taxon>Mucoromycota</taxon>
        <taxon>Mortierellomycotina</taxon>
        <taxon>Mortierellomycetes</taxon>
        <taxon>Mortierellales</taxon>
        <taxon>Mortierellaceae</taxon>
        <taxon>Actinomortierella</taxon>
    </lineage>
</organism>
<dbReference type="Pfam" id="PF16884">
    <property type="entry name" value="ADH_N_2"/>
    <property type="match status" value="1"/>
</dbReference>
<dbReference type="Proteomes" id="UP000807716">
    <property type="component" value="Unassembled WGS sequence"/>
</dbReference>
<dbReference type="PANTHER" id="PTHR43205:SF7">
    <property type="entry name" value="PROSTAGLANDIN REDUCTASE 1"/>
    <property type="match status" value="1"/>
</dbReference>